<geneLocation type="chloroplast" evidence="6"/>
<dbReference type="AlphaFoldDB" id="C0JWX0"/>
<dbReference type="PANTHER" id="PTHR35326">
    <property type="entry name" value="PROTEIN PSBN"/>
    <property type="match status" value="1"/>
</dbReference>
<gene>
    <name evidence="5 6" type="primary">psbN</name>
</gene>
<dbReference type="PANTHER" id="PTHR35326:SF3">
    <property type="entry name" value="PROTEIN PSBN"/>
    <property type="match status" value="1"/>
</dbReference>
<comment type="function">
    <text evidence="5">May play a role in photosystem I and II biogenesis.</text>
</comment>
<keyword evidence="4 5" id="KW-0472">Membrane</keyword>
<protein>
    <recommendedName>
        <fullName evidence="5">Protein PsbN</fullName>
    </recommendedName>
</protein>
<keyword evidence="6" id="KW-0934">Plastid</keyword>
<reference evidence="6" key="1">
    <citation type="journal article" date="2009" name="Mol. Biol. Evol.">
        <title>The chloroplast genomes of the green algae Pyramimonas, Monomastix, and Pycnococcus shed new light on the evolutionary history of prasinophytes and the origin of the secondary chloroplasts of euglenids.</title>
        <authorList>
            <person name="Turmel M."/>
            <person name="Gagnon M.C."/>
            <person name="O'Kelly C.J."/>
            <person name="Otis C."/>
            <person name="Lemieux C."/>
        </authorList>
    </citation>
    <scope>NUCLEOTIDE SEQUENCE</scope>
    <source>
        <strain evidence="6">CCMP 1203</strain>
    </source>
</reference>
<dbReference type="Pfam" id="PF02468">
    <property type="entry name" value="PsbN"/>
    <property type="match status" value="1"/>
</dbReference>
<dbReference type="RefSeq" id="YP_002600855.1">
    <property type="nucleotide sequence ID" value="NC_012097.1"/>
</dbReference>
<comment type="similarity">
    <text evidence="5">Belongs to the PsbN family.</text>
</comment>
<sequence length="44" mass="5136">MDTPAFFFTVFLWCFLISITGYSLYVGFGPPSQNLRDPFEEHED</sequence>
<evidence type="ECO:0000256" key="4">
    <source>
        <dbReference type="ARBA" id="ARBA00023136"/>
    </source>
</evidence>
<dbReference type="GO" id="GO:0009535">
    <property type="term" value="C:chloroplast thylakoid membrane"/>
    <property type="evidence" value="ECO:0007669"/>
    <property type="project" value="UniProtKB-SubCell"/>
</dbReference>
<evidence type="ECO:0000313" key="6">
    <source>
        <dbReference type="EMBL" id="ACK36820.1"/>
    </source>
</evidence>
<feature type="transmembrane region" description="Helical" evidence="5">
    <location>
        <begin position="6"/>
        <end position="28"/>
    </location>
</feature>
<keyword evidence="3 5" id="KW-1133">Transmembrane helix</keyword>
<evidence type="ECO:0000256" key="3">
    <source>
        <dbReference type="ARBA" id="ARBA00022989"/>
    </source>
</evidence>
<comment type="subcellular location">
    <subcellularLocation>
        <location evidence="1">Membrane</location>
        <topology evidence="1">Single-pass membrane protein</topology>
    </subcellularLocation>
    <subcellularLocation>
        <location evidence="5">Plastid</location>
        <location evidence="5">Chloroplast thylakoid membrane</location>
        <topology evidence="5">Single-pass membrane protein</topology>
    </subcellularLocation>
</comment>
<dbReference type="InterPro" id="IPR003398">
    <property type="entry name" value="PSII_PsbN"/>
</dbReference>
<proteinExistence type="inferred from homology"/>
<dbReference type="GO" id="GO:0015979">
    <property type="term" value="P:photosynthesis"/>
    <property type="evidence" value="ECO:0007669"/>
    <property type="project" value="InterPro"/>
</dbReference>
<keyword evidence="5" id="KW-0793">Thylakoid</keyword>
<dbReference type="HAMAP" id="MF_00293">
    <property type="entry name" value="PSII_PsbN"/>
    <property type="match status" value="1"/>
</dbReference>
<dbReference type="GeneID" id="7498348"/>
<dbReference type="EMBL" id="FJ493498">
    <property type="protein sequence ID" value="ACK36820.1"/>
    <property type="molecule type" value="Genomic_DNA"/>
</dbReference>
<evidence type="ECO:0000256" key="5">
    <source>
        <dbReference type="HAMAP-Rule" id="MF_00293"/>
    </source>
</evidence>
<organism evidence="6">
    <name type="scientific">Pycnococcus provasolii</name>
    <dbReference type="NCBI Taxonomy" id="41880"/>
    <lineage>
        <taxon>Eukaryota</taxon>
        <taxon>Viridiplantae</taxon>
        <taxon>Chlorophyta</taxon>
        <taxon>Pseudoscourfieldiophyceae</taxon>
        <taxon>Pseudoscourfieldiales</taxon>
        <taxon>Pycnococcaceae</taxon>
        <taxon>Pycnococcus</taxon>
    </lineage>
</organism>
<accession>C0JWX0</accession>
<keyword evidence="6" id="KW-0150">Chloroplast</keyword>
<name>C0JWX0_9CHLO</name>
<keyword evidence="2 5" id="KW-0812">Transmembrane</keyword>
<comment type="caution">
    <text evidence="5">Originally thought to be a component of PSII; based on experiments in Synechocystis, N.tabacum and barley, and its absence from PSII in T.elongatus and T.vulcanus, this is probably not true.</text>
</comment>
<evidence type="ECO:0000256" key="2">
    <source>
        <dbReference type="ARBA" id="ARBA00022692"/>
    </source>
</evidence>
<evidence type="ECO:0000256" key="1">
    <source>
        <dbReference type="ARBA" id="ARBA00004167"/>
    </source>
</evidence>